<accession>A0ABQ3W8Y9</accession>
<dbReference type="RefSeq" id="WP_201331387.1">
    <property type="nucleotide sequence ID" value="NZ_BOCG01000507.1"/>
</dbReference>
<dbReference type="SUPFAM" id="SSF51161">
    <property type="entry name" value="Trimeric LpxA-like enzymes"/>
    <property type="match status" value="1"/>
</dbReference>
<dbReference type="InterPro" id="IPR011004">
    <property type="entry name" value="Trimer_LpxA-like_sf"/>
</dbReference>
<dbReference type="Gene3D" id="2.160.10.10">
    <property type="entry name" value="Hexapeptide repeat proteins"/>
    <property type="match status" value="1"/>
</dbReference>
<gene>
    <name evidence="3" type="ORF">lacNasYZ03_18140</name>
</gene>
<dbReference type="PANTHER" id="PTHR23416:SF23">
    <property type="entry name" value="ACETYLTRANSFERASE C18B11.09C-RELATED"/>
    <property type="match status" value="1"/>
</dbReference>
<dbReference type="PANTHER" id="PTHR23416">
    <property type="entry name" value="SIALIC ACID SYNTHASE-RELATED"/>
    <property type="match status" value="1"/>
</dbReference>
<keyword evidence="4" id="KW-1185">Reference proteome</keyword>
<evidence type="ECO:0008006" key="5">
    <source>
        <dbReference type="Google" id="ProtNLM"/>
    </source>
</evidence>
<comment type="similarity">
    <text evidence="1">Belongs to the transferase hexapeptide repeat family.</text>
</comment>
<evidence type="ECO:0000256" key="1">
    <source>
        <dbReference type="ARBA" id="ARBA00007274"/>
    </source>
</evidence>
<comment type="caution">
    <text evidence="3">The sequence shown here is derived from an EMBL/GenBank/DDBJ whole genome shotgun (WGS) entry which is preliminary data.</text>
</comment>
<proteinExistence type="inferred from homology"/>
<sequence>MSKLLSLMYTIFFNLRYLPFKQAILLPIKINYKVKSKLNRGSIIIKAPVSRFMIKIGFQGSSFISYGSSSLSVLNGGELIFNGDCIFGEGCNIFVDGGSLTIGESVYANRDFLFQCEDRSVIEDNILIGWRVSIRDTDGHAVNKKGVTGGESAPICLKKGCWVAAQSTILKGTVISEYSIVGACSLVLGLKMSKSHCMIAGSPAKVKRENVTLLN</sequence>
<dbReference type="CDD" id="cd04647">
    <property type="entry name" value="LbH_MAT_like"/>
    <property type="match status" value="1"/>
</dbReference>
<organism evidence="3 4">
    <name type="scientific">Lactobacillus nasalidis</name>
    <dbReference type="NCBI Taxonomy" id="2797258"/>
    <lineage>
        <taxon>Bacteria</taxon>
        <taxon>Bacillati</taxon>
        <taxon>Bacillota</taxon>
        <taxon>Bacilli</taxon>
        <taxon>Lactobacillales</taxon>
        <taxon>Lactobacillaceae</taxon>
        <taxon>Lactobacillus</taxon>
    </lineage>
</organism>
<evidence type="ECO:0000313" key="3">
    <source>
        <dbReference type="EMBL" id="GHW02127.1"/>
    </source>
</evidence>
<keyword evidence="2" id="KW-0808">Transferase</keyword>
<protein>
    <recommendedName>
        <fullName evidence="5">Acyltransferase</fullName>
    </recommendedName>
</protein>
<dbReference type="Proteomes" id="UP000616547">
    <property type="component" value="Unassembled WGS sequence"/>
</dbReference>
<reference evidence="4" key="1">
    <citation type="submission" date="2021-01" db="EMBL/GenBank/DDBJ databases">
        <title>Draft genome sequence of Nasalis larvatus strain YZ03.</title>
        <authorList>
            <person name="Suzuki-Hashido N."/>
            <person name="Tsuchida S."/>
            <person name="Hayakawa T."/>
        </authorList>
    </citation>
    <scope>NUCLEOTIDE SEQUENCE [LARGE SCALE GENOMIC DNA]</scope>
    <source>
        <strain evidence="4">YZ03</strain>
    </source>
</reference>
<name>A0ABQ3W8Y9_9LACO</name>
<dbReference type="EMBL" id="BOCI01000495">
    <property type="protein sequence ID" value="GHW02127.1"/>
    <property type="molecule type" value="Genomic_DNA"/>
</dbReference>
<evidence type="ECO:0000256" key="2">
    <source>
        <dbReference type="ARBA" id="ARBA00022679"/>
    </source>
</evidence>
<dbReference type="InterPro" id="IPR051159">
    <property type="entry name" value="Hexapeptide_acetyltransf"/>
</dbReference>
<evidence type="ECO:0000313" key="4">
    <source>
        <dbReference type="Proteomes" id="UP000616547"/>
    </source>
</evidence>